<dbReference type="Proteomes" id="UP000266272">
    <property type="component" value="Unassembled WGS sequence"/>
</dbReference>
<reference evidence="1 2" key="1">
    <citation type="journal article" date="2018" name="PLoS Pathog.">
        <title>Evolution of structural diversity of trichothecenes, a family of toxins produced by plant pathogenic and entomopathogenic fungi.</title>
        <authorList>
            <person name="Proctor R.H."/>
            <person name="McCormick S.P."/>
            <person name="Kim H.S."/>
            <person name="Cardoza R.E."/>
            <person name="Stanley A.M."/>
            <person name="Lindo L."/>
            <person name="Kelly A."/>
            <person name="Brown D.W."/>
            <person name="Lee T."/>
            <person name="Vaughan M.M."/>
            <person name="Alexander N.J."/>
            <person name="Busman M."/>
            <person name="Gutierrez S."/>
        </authorList>
    </citation>
    <scope>NUCLEOTIDE SEQUENCE [LARGE SCALE GENOMIC DNA]</scope>
    <source>
        <strain evidence="1 2">IBT 40837</strain>
    </source>
</reference>
<dbReference type="OrthoDB" id="1933717at2759"/>
<sequence>MAATASPIATITLPKGFEIQSVDDKLKPGRGFSTSSTTQSLGVLSHFKGNWVGNGFNTIWRPSDGTHEFEIPVLNKGGTKSNTPPAIPPNEAILELNLTSEELSFTKSLGNVPNRGLVDQKDITLSGVSYTQIIRDVTNINTGKADGTPQEIHFEPGLWMHVPKTNQGAESLSRMASIPHGTTINAQGPASTTTTKGEPIFDTNKGAINANITPFIIGTPDLADLRNQRVIEDFTPTMLVKNKDRARLPQDLEKFEKEGTITDDILKNPNIVLANANKGKSIIDTTTFTVSTSPSNPSRSDSDGISNIAFLEGSSVGSTVGSAETGAIIAPKNADASKMTAQFWISTVQHEIEVPKFRLGEQPLRITPPAPNPGATVPVFVVNPTREITRPKKILVTSTQIQYSQVVNLDFFSLAWPHVSVATLVPAGDIVVPEAAFD</sequence>
<organism evidence="1 2">
    <name type="scientific">Trichoderma arundinaceum</name>
    <dbReference type="NCBI Taxonomy" id="490622"/>
    <lineage>
        <taxon>Eukaryota</taxon>
        <taxon>Fungi</taxon>
        <taxon>Dikarya</taxon>
        <taxon>Ascomycota</taxon>
        <taxon>Pezizomycotina</taxon>
        <taxon>Sordariomycetes</taxon>
        <taxon>Hypocreomycetidae</taxon>
        <taxon>Hypocreales</taxon>
        <taxon>Hypocreaceae</taxon>
        <taxon>Trichoderma</taxon>
    </lineage>
</organism>
<protein>
    <submittedName>
        <fullName evidence="1">Uncharacterized protein</fullName>
    </submittedName>
</protein>
<proteinExistence type="predicted"/>
<gene>
    <name evidence="1" type="ORF">TARUN_10337</name>
</gene>
<dbReference type="AlphaFoldDB" id="A0A395N734"/>
<keyword evidence="2" id="KW-1185">Reference proteome</keyword>
<name>A0A395N734_TRIAR</name>
<accession>A0A395N734</accession>
<evidence type="ECO:0000313" key="2">
    <source>
        <dbReference type="Proteomes" id="UP000266272"/>
    </source>
</evidence>
<dbReference type="NCBIfam" id="NF040572">
    <property type="entry name" value="heme_bind_FMP"/>
    <property type="match status" value="1"/>
</dbReference>
<evidence type="ECO:0000313" key="1">
    <source>
        <dbReference type="EMBL" id="RFU71925.1"/>
    </source>
</evidence>
<comment type="caution">
    <text evidence="1">The sequence shown here is derived from an EMBL/GenBank/DDBJ whole genome shotgun (WGS) entry which is preliminary data.</text>
</comment>
<dbReference type="InterPro" id="IPR047975">
    <property type="entry name" value="Heme_bind_FMP"/>
</dbReference>
<dbReference type="EMBL" id="PXOA01001091">
    <property type="protein sequence ID" value="RFU71925.1"/>
    <property type="molecule type" value="Genomic_DNA"/>
</dbReference>